<keyword evidence="3" id="KW-1133">Transmembrane helix</keyword>
<dbReference type="EMBL" id="CP011267">
    <property type="protein sequence ID" value="AKG92230.1"/>
    <property type="molecule type" value="Genomic_DNA"/>
</dbReference>
<dbReference type="InParanoid" id="A0A0F7IHL4"/>
<feature type="transmembrane region" description="Helical" evidence="3">
    <location>
        <begin position="6"/>
        <end position="23"/>
    </location>
</feature>
<reference evidence="5 6" key="1">
    <citation type="submission" date="2015-04" db="EMBL/GenBank/DDBJ databases">
        <title>The complete genome sequence of the hyperthermophilic, obligate iron-reducing archaeon Geoglobus ahangari strain 234T.</title>
        <authorList>
            <person name="Manzella M.P."/>
            <person name="Holmes D.E."/>
            <person name="Rocheleau J.M."/>
            <person name="Chung A."/>
            <person name="Reguera G."/>
            <person name="Kashefi K."/>
        </authorList>
    </citation>
    <scope>NUCLEOTIDE SEQUENCE [LARGE SCALE GENOMIC DNA]</scope>
    <source>
        <strain evidence="5 6">234</strain>
    </source>
</reference>
<keyword evidence="3" id="KW-0812">Transmembrane</keyword>
<keyword evidence="3" id="KW-0472">Membrane</keyword>
<dbReference type="InterPro" id="IPR036249">
    <property type="entry name" value="Thioredoxin-like_sf"/>
</dbReference>
<evidence type="ECO:0000256" key="3">
    <source>
        <dbReference type="SAM" id="Phobius"/>
    </source>
</evidence>
<comment type="similarity">
    <text evidence="1">Belongs to the glutaredoxin family.</text>
</comment>
<evidence type="ECO:0000256" key="1">
    <source>
        <dbReference type="ARBA" id="ARBA00007787"/>
    </source>
</evidence>
<keyword evidence="2" id="KW-0813">Transport</keyword>
<dbReference type="Proteomes" id="UP000034723">
    <property type="component" value="Chromosome"/>
</dbReference>
<proteinExistence type="inferred from homology"/>
<evidence type="ECO:0000259" key="4">
    <source>
        <dbReference type="Pfam" id="PF13098"/>
    </source>
</evidence>
<protein>
    <recommendedName>
        <fullName evidence="4">Thioredoxin-like fold domain-containing protein</fullName>
    </recommendedName>
</protein>
<keyword evidence="2" id="KW-0249">Electron transport</keyword>
<dbReference type="SUPFAM" id="SSF52833">
    <property type="entry name" value="Thioredoxin-like"/>
    <property type="match status" value="1"/>
</dbReference>
<dbReference type="AlphaFoldDB" id="A0A0F7IHL4"/>
<dbReference type="RefSeq" id="WP_169745333.1">
    <property type="nucleotide sequence ID" value="NZ_CP011267.1"/>
</dbReference>
<evidence type="ECO:0000313" key="6">
    <source>
        <dbReference type="Proteomes" id="UP000034723"/>
    </source>
</evidence>
<dbReference type="STRING" id="113653.GAH_00418"/>
<dbReference type="KEGG" id="gah:GAH_00418"/>
<dbReference type="Gene3D" id="3.40.30.10">
    <property type="entry name" value="Glutaredoxin"/>
    <property type="match status" value="1"/>
</dbReference>
<dbReference type="InterPro" id="IPR012336">
    <property type="entry name" value="Thioredoxin-like_fold"/>
</dbReference>
<accession>A0A0F7IHL4</accession>
<name>A0A0F7IHL4_9EURY</name>
<evidence type="ECO:0000256" key="2">
    <source>
        <dbReference type="ARBA" id="ARBA00022982"/>
    </source>
</evidence>
<organism evidence="5 6">
    <name type="scientific">Geoglobus ahangari</name>
    <dbReference type="NCBI Taxonomy" id="113653"/>
    <lineage>
        <taxon>Archaea</taxon>
        <taxon>Methanobacteriati</taxon>
        <taxon>Methanobacteriota</taxon>
        <taxon>Archaeoglobi</taxon>
        <taxon>Archaeoglobales</taxon>
        <taxon>Archaeoglobaceae</taxon>
        <taxon>Geoglobus</taxon>
    </lineage>
</organism>
<dbReference type="OrthoDB" id="202131at2157"/>
<dbReference type="GeneID" id="25419487"/>
<keyword evidence="6" id="KW-1185">Reference proteome</keyword>
<gene>
    <name evidence="5" type="ORF">GAH_00418</name>
</gene>
<dbReference type="HOGENOM" id="CLU_090389_8_1_2"/>
<feature type="domain" description="Thioredoxin-like fold" evidence="4">
    <location>
        <begin position="44"/>
        <end position="138"/>
    </location>
</feature>
<dbReference type="Pfam" id="PF13098">
    <property type="entry name" value="Thioredoxin_2"/>
    <property type="match status" value="1"/>
</dbReference>
<sequence>MDNRLIYGAIIAAGVVLILYGLLPNSGGFDESRWYSFDKAFEVAKKENKSVLVFVASPTCVWCERMKSDVFSDPEVMERLETKYVPAYVDTTKDREAVMQIAALFGGDFATPAFIIYSPSGKPVDGWVGYMPKQDFLRRIGV</sequence>
<evidence type="ECO:0000313" key="5">
    <source>
        <dbReference type="EMBL" id="AKG92230.1"/>
    </source>
</evidence>